<dbReference type="PANTHER" id="PTHR11586">
    <property type="entry name" value="TRNA-AMINOACYLATION COFACTOR ARC1 FAMILY MEMBER"/>
    <property type="match status" value="1"/>
</dbReference>
<dbReference type="RefSeq" id="XP_018982918.1">
    <property type="nucleotide sequence ID" value="XM_019129839.1"/>
</dbReference>
<reference evidence="6" key="1">
    <citation type="submission" date="2016-05" db="EMBL/GenBank/DDBJ databases">
        <title>Comparative genomics of biotechnologically important yeasts.</title>
        <authorList>
            <consortium name="DOE Joint Genome Institute"/>
            <person name="Riley R."/>
            <person name="Haridas S."/>
            <person name="Wolfe K.H."/>
            <person name="Lopes M.R."/>
            <person name="Hittinger C.T."/>
            <person name="Goker M."/>
            <person name="Salamov A."/>
            <person name="Wisecaver J."/>
            <person name="Long T.M."/>
            <person name="Aerts A.L."/>
            <person name="Barry K."/>
            <person name="Choi C."/>
            <person name="Clum A."/>
            <person name="Coughlan A.Y."/>
            <person name="Deshpande S."/>
            <person name="Douglass A.P."/>
            <person name="Hanson S.J."/>
            <person name="Klenk H.-P."/>
            <person name="Labutti K."/>
            <person name="Lapidus A."/>
            <person name="Lindquist E."/>
            <person name="Lipzen A."/>
            <person name="Meier-Kolthoff J.P."/>
            <person name="Ohm R.A."/>
            <person name="Otillar R.P."/>
            <person name="Pangilinan J."/>
            <person name="Peng Y."/>
            <person name="Rokas A."/>
            <person name="Rosa C.A."/>
            <person name="Scheuner C."/>
            <person name="Sibirny A.A."/>
            <person name="Slot J.C."/>
            <person name="Stielow J.B."/>
            <person name="Sun H."/>
            <person name="Kurtzman C.P."/>
            <person name="Blackwell M."/>
            <person name="Grigoriev I.V."/>
            <person name="Jeffries T.W."/>
        </authorList>
    </citation>
    <scope>NUCLEOTIDE SEQUENCE [LARGE SCALE GENOMIC DNA]</scope>
    <source>
        <strain evidence="6">NRRL Y-12698</strain>
    </source>
</reference>
<evidence type="ECO:0000313" key="6">
    <source>
        <dbReference type="Proteomes" id="UP000094336"/>
    </source>
</evidence>
<sequence length="202" mass="22166">MFARFTSRAVYNASKTPVRFISAVPEHLPSLLNLKVGQIVSCEKHPDAEKLYVSRIQVGTDGTEANLLTVCSGLVQFVPLDQMQGRRVVVLTNLKPSKMRGIKSEAMLLASEAEVAGSVKVELVDAPRSSLVGESLYFKPFVRGKNENPPRLKSKVWELIQANLKTNQSCEVVFNNDGEDCFLLTVSGERATVASLRGSTVR</sequence>
<dbReference type="GO" id="GO:0000049">
    <property type="term" value="F:tRNA binding"/>
    <property type="evidence" value="ECO:0007669"/>
    <property type="project" value="UniProtKB-UniRule"/>
</dbReference>
<dbReference type="OrthoDB" id="19141at2759"/>
<evidence type="ECO:0000256" key="2">
    <source>
        <dbReference type="ARBA" id="ARBA00022884"/>
    </source>
</evidence>
<evidence type="ECO:0000313" key="5">
    <source>
        <dbReference type="EMBL" id="ODQ77590.1"/>
    </source>
</evidence>
<name>A0A1E3QIW0_9ASCO</name>
<dbReference type="InterPro" id="IPR051270">
    <property type="entry name" value="Tyrosine-tRNA_ligase_regulator"/>
</dbReference>
<protein>
    <recommendedName>
        <fullName evidence="4">tRNA-binding domain-containing protein</fullName>
    </recommendedName>
</protein>
<keyword evidence="1 3" id="KW-0820">tRNA-binding</keyword>
<dbReference type="EMBL" id="KV454439">
    <property type="protein sequence ID" value="ODQ77590.1"/>
    <property type="molecule type" value="Genomic_DNA"/>
</dbReference>
<evidence type="ECO:0000256" key="3">
    <source>
        <dbReference type="PROSITE-ProRule" id="PRU00209"/>
    </source>
</evidence>
<dbReference type="GeneID" id="30147692"/>
<dbReference type="Proteomes" id="UP000094336">
    <property type="component" value="Unassembled WGS sequence"/>
</dbReference>
<dbReference type="Gene3D" id="2.40.50.140">
    <property type="entry name" value="Nucleic acid-binding proteins"/>
    <property type="match status" value="1"/>
</dbReference>
<dbReference type="PROSITE" id="PS50886">
    <property type="entry name" value="TRBD"/>
    <property type="match status" value="1"/>
</dbReference>
<evidence type="ECO:0000256" key="1">
    <source>
        <dbReference type="ARBA" id="ARBA00022555"/>
    </source>
</evidence>
<dbReference type="SUPFAM" id="SSF50249">
    <property type="entry name" value="Nucleic acid-binding proteins"/>
    <property type="match status" value="1"/>
</dbReference>
<dbReference type="Pfam" id="PF01588">
    <property type="entry name" value="tRNA_bind"/>
    <property type="match status" value="1"/>
</dbReference>
<evidence type="ECO:0000259" key="4">
    <source>
        <dbReference type="PROSITE" id="PS50886"/>
    </source>
</evidence>
<dbReference type="PANTHER" id="PTHR11586:SF33">
    <property type="entry name" value="AMINOACYL TRNA SYNTHASE COMPLEX-INTERACTING MULTIFUNCTIONAL PROTEIN 1"/>
    <property type="match status" value="1"/>
</dbReference>
<gene>
    <name evidence="5" type="ORF">BABINDRAFT_163321</name>
</gene>
<dbReference type="AlphaFoldDB" id="A0A1E3QIW0"/>
<feature type="domain" description="TRNA-binding" evidence="4">
    <location>
        <begin position="28"/>
        <end position="137"/>
    </location>
</feature>
<dbReference type="STRING" id="984486.A0A1E3QIW0"/>
<dbReference type="CDD" id="cd02799">
    <property type="entry name" value="tRNA_bind_EMAP-II_like"/>
    <property type="match status" value="1"/>
</dbReference>
<keyword evidence="6" id="KW-1185">Reference proteome</keyword>
<dbReference type="InterPro" id="IPR002547">
    <property type="entry name" value="tRNA-bd_dom"/>
</dbReference>
<accession>A0A1E3QIW0</accession>
<organism evidence="5 6">
    <name type="scientific">Babjeviella inositovora NRRL Y-12698</name>
    <dbReference type="NCBI Taxonomy" id="984486"/>
    <lineage>
        <taxon>Eukaryota</taxon>
        <taxon>Fungi</taxon>
        <taxon>Dikarya</taxon>
        <taxon>Ascomycota</taxon>
        <taxon>Saccharomycotina</taxon>
        <taxon>Pichiomycetes</taxon>
        <taxon>Serinales incertae sedis</taxon>
        <taxon>Babjeviella</taxon>
    </lineage>
</organism>
<proteinExistence type="predicted"/>
<dbReference type="InterPro" id="IPR012340">
    <property type="entry name" value="NA-bd_OB-fold"/>
</dbReference>
<keyword evidence="2 3" id="KW-0694">RNA-binding</keyword>